<dbReference type="Gene3D" id="1.20.1250.20">
    <property type="entry name" value="MFS general substrate transporter like domains"/>
    <property type="match status" value="1"/>
</dbReference>
<dbReference type="InterPro" id="IPR036259">
    <property type="entry name" value="MFS_trans_sf"/>
</dbReference>
<dbReference type="InterPro" id="IPR050360">
    <property type="entry name" value="MFS_Sugar_Transporters"/>
</dbReference>
<evidence type="ECO:0000256" key="5">
    <source>
        <dbReference type="ARBA" id="ARBA00022989"/>
    </source>
</evidence>
<protein>
    <submittedName>
        <fullName evidence="9">Lactose permease</fullName>
    </submittedName>
</protein>
<feature type="transmembrane region" description="Helical" evidence="7">
    <location>
        <begin position="168"/>
        <end position="188"/>
    </location>
</feature>
<evidence type="ECO:0000313" key="10">
    <source>
        <dbReference type="Proteomes" id="UP000469558"/>
    </source>
</evidence>
<proteinExistence type="inferred from homology"/>
<comment type="caution">
    <text evidence="9">The sequence shown here is derived from an EMBL/GenBank/DDBJ whole genome shotgun (WGS) entry which is preliminary data.</text>
</comment>
<feature type="transmembrane region" description="Helical" evidence="7">
    <location>
        <begin position="375"/>
        <end position="394"/>
    </location>
</feature>
<dbReference type="InterPro" id="IPR020846">
    <property type="entry name" value="MFS_dom"/>
</dbReference>
<gene>
    <name evidence="9" type="primary">LAC12_2</name>
    <name evidence="9" type="ORF">LSUE1_G003923</name>
</gene>
<dbReference type="GO" id="GO:0005351">
    <property type="term" value="F:carbohydrate:proton symporter activity"/>
    <property type="evidence" value="ECO:0007669"/>
    <property type="project" value="TreeGrafter"/>
</dbReference>
<keyword evidence="10" id="KW-1185">Reference proteome</keyword>
<evidence type="ECO:0000256" key="3">
    <source>
        <dbReference type="ARBA" id="ARBA00022448"/>
    </source>
</evidence>
<feature type="transmembrane region" description="Helical" evidence="7">
    <location>
        <begin position="103"/>
        <end position="126"/>
    </location>
</feature>
<evidence type="ECO:0000256" key="7">
    <source>
        <dbReference type="SAM" id="Phobius"/>
    </source>
</evidence>
<dbReference type="PANTHER" id="PTHR48022">
    <property type="entry name" value="PLASTIDIC GLUCOSE TRANSPORTER 4"/>
    <property type="match status" value="1"/>
</dbReference>
<feature type="transmembrane region" description="Helical" evidence="7">
    <location>
        <begin position="259"/>
        <end position="281"/>
    </location>
</feature>
<dbReference type="Pfam" id="PF00083">
    <property type="entry name" value="Sugar_tr"/>
    <property type="match status" value="1"/>
</dbReference>
<feature type="transmembrane region" description="Helical" evidence="7">
    <location>
        <begin position="78"/>
        <end position="97"/>
    </location>
</feature>
<evidence type="ECO:0000256" key="2">
    <source>
        <dbReference type="ARBA" id="ARBA00010992"/>
    </source>
</evidence>
<feature type="transmembrane region" description="Helical" evidence="7">
    <location>
        <begin position="138"/>
        <end position="156"/>
    </location>
</feature>
<dbReference type="FunFam" id="1.20.1250.20:FF:000134">
    <property type="entry name" value="MFS sugar transporter protein"/>
    <property type="match status" value="1"/>
</dbReference>
<comment type="subcellular location">
    <subcellularLocation>
        <location evidence="1">Membrane</location>
        <topology evidence="1">Multi-pass membrane protein</topology>
    </subcellularLocation>
</comment>
<dbReference type="PROSITE" id="PS00216">
    <property type="entry name" value="SUGAR_TRANSPORT_1"/>
    <property type="match status" value="1"/>
</dbReference>
<keyword evidence="4 7" id="KW-0812">Transmembrane</keyword>
<feature type="transmembrane region" description="Helical" evidence="7">
    <location>
        <begin position="325"/>
        <end position="345"/>
    </location>
</feature>
<evidence type="ECO:0000256" key="4">
    <source>
        <dbReference type="ARBA" id="ARBA00022692"/>
    </source>
</evidence>
<dbReference type="Proteomes" id="UP000469558">
    <property type="component" value="Unassembled WGS sequence"/>
</dbReference>
<evidence type="ECO:0000313" key="9">
    <source>
        <dbReference type="EMBL" id="TVY80843.1"/>
    </source>
</evidence>
<feature type="transmembrane region" description="Helical" evidence="7">
    <location>
        <begin position="415"/>
        <end position="438"/>
    </location>
</feature>
<dbReference type="SUPFAM" id="SSF103473">
    <property type="entry name" value="MFS general substrate transporter"/>
    <property type="match status" value="1"/>
</dbReference>
<dbReference type="PROSITE" id="PS50850">
    <property type="entry name" value="MFS"/>
    <property type="match status" value="1"/>
</dbReference>
<evidence type="ECO:0000256" key="1">
    <source>
        <dbReference type="ARBA" id="ARBA00004141"/>
    </source>
</evidence>
<name>A0A8T9CD71_9HELO</name>
<dbReference type="GO" id="GO:0016020">
    <property type="term" value="C:membrane"/>
    <property type="evidence" value="ECO:0007669"/>
    <property type="project" value="UniProtKB-SubCell"/>
</dbReference>
<accession>A0A8T9CD71</accession>
<dbReference type="EMBL" id="QGMK01000598">
    <property type="protein sequence ID" value="TVY80843.1"/>
    <property type="molecule type" value="Genomic_DNA"/>
</dbReference>
<dbReference type="OrthoDB" id="4540492at2759"/>
<feature type="transmembrane region" description="Helical" evidence="7">
    <location>
        <begin position="301"/>
        <end position="318"/>
    </location>
</feature>
<feature type="transmembrane region" description="Helical" evidence="7">
    <location>
        <begin position="49"/>
        <end position="71"/>
    </location>
</feature>
<sequence>MVQFTLSTGAVGAFQPKSNKTQGYDSALMTGLNIMPQYTSDLHLNTATLSFNSVGTLVGWGLASFCMGPVVDYYGRKTGIIISILIKLIGILLMTAAQNEPMFGVGRVILGFGSATAAIASSAWLAETLPMKVRGRGLSIIYTVYYVGALICSGVTYATQSYNSSWCWRLPCALQSIFAVLCWFVLWFTPESPRWLVKQGRFVEALHSLASCHSNGDITDPTTLALHKDIVDSMEAELAAGKGVTYSEMFRTKNSRKRITLVISSAVIAMMSGNNVIAYYLGTMLTAAGITNVTTQLEINIILNAWSFVCAIIGTLLMDKLGRKTLCLFACSSMTVFLFVIGALTKGNCFRVFSSSGSSAYTIIEFGTDSTNISGIYGTVAAIFIFQGAYSVGITPLTQLYPPEVLNYSIRSNGMAVWTLACSGFGIFSGFVPSFGLAAIGWKFYMINGCYDVLQVIYVAVYWVETKGLTLEEIDRVMDGKSPRIYDIEGINEAKSIDGVELNDDAPGIRQRNHTDEKGANVVVETKYEE</sequence>
<evidence type="ECO:0000259" key="8">
    <source>
        <dbReference type="PROSITE" id="PS50850"/>
    </source>
</evidence>
<evidence type="ECO:0000256" key="6">
    <source>
        <dbReference type="ARBA" id="ARBA00023136"/>
    </source>
</evidence>
<feature type="domain" description="Major facilitator superfamily (MFS) profile" evidence="8">
    <location>
        <begin position="1"/>
        <end position="467"/>
    </location>
</feature>
<dbReference type="InterPro" id="IPR005828">
    <property type="entry name" value="MFS_sugar_transport-like"/>
</dbReference>
<comment type="similarity">
    <text evidence="2">Belongs to the major facilitator superfamily. Sugar transporter (TC 2.A.1.1) family.</text>
</comment>
<keyword evidence="6 7" id="KW-0472">Membrane</keyword>
<keyword evidence="3" id="KW-0813">Transport</keyword>
<dbReference type="InterPro" id="IPR005829">
    <property type="entry name" value="Sugar_transporter_CS"/>
</dbReference>
<dbReference type="PANTHER" id="PTHR48022:SF31">
    <property type="entry name" value="HEXOSE TRANSPORTER"/>
    <property type="match status" value="1"/>
</dbReference>
<keyword evidence="5 7" id="KW-1133">Transmembrane helix</keyword>
<dbReference type="AlphaFoldDB" id="A0A8T9CD71"/>
<reference evidence="9 10" key="1">
    <citation type="submission" date="2018-05" db="EMBL/GenBank/DDBJ databases">
        <title>Genome sequencing and assembly of the regulated plant pathogen Lachnellula willkommii and related sister species for the development of diagnostic species identification markers.</title>
        <authorList>
            <person name="Giroux E."/>
            <person name="Bilodeau G."/>
        </authorList>
    </citation>
    <scope>NUCLEOTIDE SEQUENCE [LARGE SCALE GENOMIC DNA]</scope>
    <source>
        <strain evidence="9 10">CBS 268.59</strain>
    </source>
</reference>
<organism evidence="9 10">
    <name type="scientific">Lachnellula suecica</name>
    <dbReference type="NCBI Taxonomy" id="602035"/>
    <lineage>
        <taxon>Eukaryota</taxon>
        <taxon>Fungi</taxon>
        <taxon>Dikarya</taxon>
        <taxon>Ascomycota</taxon>
        <taxon>Pezizomycotina</taxon>
        <taxon>Leotiomycetes</taxon>
        <taxon>Helotiales</taxon>
        <taxon>Lachnaceae</taxon>
        <taxon>Lachnellula</taxon>
    </lineage>
</organism>